<gene>
    <name evidence="1" type="ORF">WLH_05891</name>
</gene>
<dbReference type="AlphaFoldDB" id="A0A192CN54"/>
<protein>
    <submittedName>
        <fullName evidence="1">Uncharacterized protein</fullName>
    </submittedName>
</protein>
<evidence type="ECO:0000313" key="1">
    <source>
        <dbReference type="EMBL" id="ANK07152.1"/>
    </source>
</evidence>
<evidence type="ECO:0000313" key="2">
    <source>
        <dbReference type="Proteomes" id="UP000183316"/>
    </source>
</evidence>
<accession>A0A192CN54</accession>
<reference evidence="1 2" key="1">
    <citation type="submission" date="2016-03" db="EMBL/GenBank/DDBJ databases">
        <title>Genome Sequence and Comparative Pathogenic Determinants of Uropathogenic Escherichia coli O25b:H4, a Clinical Isolate from Saudi Arabia.</title>
        <authorList>
            <person name="Alyamani E.A.J."/>
            <person name="Khiyami M.A."/>
            <person name="Booq R.Y."/>
            <person name="Bahwerth F.S."/>
            <person name="Vaisvil B."/>
            <person name="Schmitt D.P."/>
            <person name="Kapatral V."/>
        </authorList>
    </citation>
    <scope>NUCLEOTIDE SEQUENCE [LARGE SCALE GENOMIC DNA]</scope>
    <source>
        <strain evidence="1 2">O25b:H4</strain>
    </source>
</reference>
<sequence length="36" mass="3958">MVFGKNAATNHFQPFSTKDCTALDELGTGLTRQNDE</sequence>
<proteinExistence type="predicted"/>
<name>A0A192CN54_ECO25</name>
<organism evidence="1 2">
    <name type="scientific">Escherichia coli O25b:H4</name>
    <dbReference type="NCBI Taxonomy" id="941280"/>
    <lineage>
        <taxon>Bacteria</taxon>
        <taxon>Pseudomonadati</taxon>
        <taxon>Pseudomonadota</taxon>
        <taxon>Gammaproteobacteria</taxon>
        <taxon>Enterobacterales</taxon>
        <taxon>Enterobacteriaceae</taxon>
        <taxon>Escherichia</taxon>
    </lineage>
</organism>
<dbReference type="EMBL" id="CP015087">
    <property type="protein sequence ID" value="ANK07152.1"/>
    <property type="molecule type" value="Genomic_DNA"/>
</dbReference>
<dbReference type="PATRIC" id="fig|941280.3.peg.5842"/>
<dbReference type="Proteomes" id="UP000183316">
    <property type="component" value="Extrachromosomal Element unnamed1"/>
</dbReference>